<gene>
    <name evidence="2" type="ORF">GCM10007414_35800</name>
</gene>
<keyword evidence="3" id="KW-1185">Reference proteome</keyword>
<feature type="signal peptide" evidence="1">
    <location>
        <begin position="1"/>
        <end position="18"/>
    </location>
</feature>
<feature type="chain" id="PRO_5047202765" evidence="1">
    <location>
        <begin position="19"/>
        <end position="164"/>
    </location>
</feature>
<evidence type="ECO:0000313" key="2">
    <source>
        <dbReference type="EMBL" id="GGB19229.1"/>
    </source>
</evidence>
<organism evidence="2 3">
    <name type="scientific">Agarivorans gilvus</name>
    <dbReference type="NCBI Taxonomy" id="680279"/>
    <lineage>
        <taxon>Bacteria</taxon>
        <taxon>Pseudomonadati</taxon>
        <taxon>Pseudomonadota</taxon>
        <taxon>Gammaproteobacteria</taxon>
        <taxon>Alteromonadales</taxon>
        <taxon>Alteromonadaceae</taxon>
        <taxon>Agarivorans</taxon>
    </lineage>
</organism>
<proteinExistence type="predicted"/>
<evidence type="ECO:0000313" key="3">
    <source>
        <dbReference type="Proteomes" id="UP000651977"/>
    </source>
</evidence>
<dbReference type="EMBL" id="BMDY01000029">
    <property type="protein sequence ID" value="GGB19229.1"/>
    <property type="molecule type" value="Genomic_DNA"/>
</dbReference>
<evidence type="ECO:0000256" key="1">
    <source>
        <dbReference type="SAM" id="SignalP"/>
    </source>
</evidence>
<name>A0ABQ1I7L2_9ALTE</name>
<sequence length="164" mass="18353">MKSLFMAFAMLVSTVTFAGELVVSPSLKVTYTEPKLISHSSETLILKYEDWYFSHSLINPQTMYSSIDLSGLELEFVKSIFSPQLRETQPAWLAALSAEQAETFGLPTNKAIEKTLGTATIYAVYSADENMGHIFVIEEGQAHQLTMLGNKERFSELMSAIKER</sequence>
<dbReference type="RefSeq" id="WP_055733092.1">
    <property type="nucleotide sequence ID" value="NZ_BMDY01000029.1"/>
</dbReference>
<reference evidence="3" key="1">
    <citation type="journal article" date="2019" name="Int. J. Syst. Evol. Microbiol.">
        <title>The Global Catalogue of Microorganisms (GCM) 10K type strain sequencing project: providing services to taxonomists for standard genome sequencing and annotation.</title>
        <authorList>
            <consortium name="The Broad Institute Genomics Platform"/>
            <consortium name="The Broad Institute Genome Sequencing Center for Infectious Disease"/>
            <person name="Wu L."/>
            <person name="Ma J."/>
        </authorList>
    </citation>
    <scope>NUCLEOTIDE SEQUENCE [LARGE SCALE GENOMIC DNA]</scope>
    <source>
        <strain evidence="3">CGMCC 1.10131</strain>
    </source>
</reference>
<dbReference type="Proteomes" id="UP000651977">
    <property type="component" value="Unassembled WGS sequence"/>
</dbReference>
<keyword evidence="1" id="KW-0732">Signal</keyword>
<comment type="caution">
    <text evidence="2">The sequence shown here is derived from an EMBL/GenBank/DDBJ whole genome shotgun (WGS) entry which is preliminary data.</text>
</comment>
<protein>
    <submittedName>
        <fullName evidence="2">Uncharacterized protein</fullName>
    </submittedName>
</protein>
<accession>A0ABQ1I7L2</accession>